<dbReference type="GO" id="GO:0005829">
    <property type="term" value="C:cytosol"/>
    <property type="evidence" value="ECO:0007669"/>
    <property type="project" value="UniProtKB-SubCell"/>
</dbReference>
<dbReference type="SUPFAM" id="SSF81601">
    <property type="entry name" value="Protein serine/threonine phosphatase 2C, C-terminal domain"/>
    <property type="match status" value="1"/>
</dbReference>
<dbReference type="SMART" id="SM00295">
    <property type="entry name" value="B41"/>
    <property type="match status" value="1"/>
</dbReference>
<feature type="domain" description="PPM-type phosphatase" evidence="35">
    <location>
        <begin position="1659"/>
        <end position="1931"/>
    </location>
</feature>
<comment type="catalytic activity">
    <reaction evidence="25">
        <text>O-phospho-L-threonyl-[protein] + H2O = L-threonyl-[protein] + phosphate</text>
        <dbReference type="Rhea" id="RHEA:47004"/>
        <dbReference type="Rhea" id="RHEA-COMP:11060"/>
        <dbReference type="Rhea" id="RHEA-COMP:11605"/>
        <dbReference type="ChEBI" id="CHEBI:15377"/>
        <dbReference type="ChEBI" id="CHEBI:30013"/>
        <dbReference type="ChEBI" id="CHEBI:43474"/>
        <dbReference type="ChEBI" id="CHEBI:61977"/>
        <dbReference type="EC" id="3.1.3.16"/>
    </reaction>
</comment>
<dbReference type="InterPro" id="IPR000299">
    <property type="entry name" value="FERM_domain"/>
</dbReference>
<evidence type="ECO:0000256" key="5">
    <source>
        <dbReference type="ARBA" id="ARBA00004635"/>
    </source>
</evidence>
<gene>
    <name evidence="36" type="ORF">SUZIE_125305</name>
</gene>
<keyword evidence="17" id="KW-0832">Ubl conjugation</keyword>
<dbReference type="FunFam" id="3.60.40.10:FF:000001">
    <property type="entry name" value="protein phosphatase 1B isoform X1"/>
    <property type="match status" value="1"/>
</dbReference>
<dbReference type="PANTHER" id="PTHR22903:SF3">
    <property type="entry name" value="PLECKSTRIN HOMOLOGY DOMAIN-CONTAINING FAMILY H MEMBER 2"/>
    <property type="match status" value="1"/>
</dbReference>
<feature type="compositionally biased region" description="Low complexity" evidence="31">
    <location>
        <begin position="336"/>
        <end position="351"/>
    </location>
</feature>
<dbReference type="GO" id="GO:0140359">
    <property type="term" value="F:ABC-type transporter activity"/>
    <property type="evidence" value="ECO:0007669"/>
    <property type="project" value="InterPro"/>
</dbReference>
<evidence type="ECO:0000256" key="12">
    <source>
        <dbReference type="ARBA" id="ARBA00022707"/>
    </source>
</evidence>
<dbReference type="InterPro" id="IPR001932">
    <property type="entry name" value="PPM-type_phosphatase-like_dom"/>
</dbReference>
<dbReference type="InterPro" id="IPR027417">
    <property type="entry name" value="P-loop_NTPase"/>
</dbReference>
<protein>
    <recommendedName>
        <fullName evidence="28">Protein phosphatase 1B</fullName>
        <ecNumber evidence="7">3.1.3.16</ecNumber>
    </recommendedName>
    <alternativeName>
        <fullName evidence="29">Protein phosphatase 2C isoform beta</fullName>
    </alternativeName>
</protein>
<evidence type="ECO:0000256" key="30">
    <source>
        <dbReference type="RuleBase" id="RU003465"/>
    </source>
</evidence>
<dbReference type="PROSITE" id="PS51746">
    <property type="entry name" value="PPM_2"/>
    <property type="match status" value="1"/>
</dbReference>
<dbReference type="SUPFAM" id="SSF50729">
    <property type="entry name" value="PH domain-like"/>
    <property type="match status" value="2"/>
</dbReference>
<dbReference type="FunFam" id="1.25.40.530:FF:000001">
    <property type="entry name" value="Pleckstrin homology domain-containing family H member 2"/>
    <property type="match status" value="1"/>
</dbReference>
<dbReference type="GO" id="GO:0030835">
    <property type="term" value="P:negative regulation of actin filament depolymerization"/>
    <property type="evidence" value="ECO:0007669"/>
    <property type="project" value="TreeGrafter"/>
</dbReference>
<organism evidence="36 37">
    <name type="scientific">Sciurus carolinensis</name>
    <name type="common">Eastern gray squirrel</name>
    <dbReference type="NCBI Taxonomy" id="30640"/>
    <lineage>
        <taxon>Eukaryota</taxon>
        <taxon>Metazoa</taxon>
        <taxon>Chordata</taxon>
        <taxon>Craniata</taxon>
        <taxon>Vertebrata</taxon>
        <taxon>Euteleostomi</taxon>
        <taxon>Mammalia</taxon>
        <taxon>Eutheria</taxon>
        <taxon>Euarchontoglires</taxon>
        <taxon>Glires</taxon>
        <taxon>Rodentia</taxon>
        <taxon>Sciuromorpha</taxon>
        <taxon>Sciuridae</taxon>
        <taxon>Sciurinae</taxon>
        <taxon>Sciurini</taxon>
        <taxon>Sciurus</taxon>
    </lineage>
</organism>
<dbReference type="Gene3D" id="1.10.10.430">
    <property type="entry name" value="Phosphatase 2C, C-terminal domain suprefamily"/>
    <property type="match status" value="1"/>
</dbReference>
<evidence type="ECO:0000256" key="17">
    <source>
        <dbReference type="ARBA" id="ARBA00022843"/>
    </source>
</evidence>
<dbReference type="EC" id="3.1.3.16" evidence="7"/>
<dbReference type="CDD" id="cd00143">
    <property type="entry name" value="PP2Cc"/>
    <property type="match status" value="1"/>
</dbReference>
<feature type="compositionally biased region" description="Basic and acidic residues" evidence="31">
    <location>
        <begin position="176"/>
        <end position="187"/>
    </location>
</feature>
<dbReference type="GO" id="GO:0016020">
    <property type="term" value="C:membrane"/>
    <property type="evidence" value="ECO:0007669"/>
    <property type="project" value="UniProtKB-SubCell"/>
</dbReference>
<keyword evidence="9" id="KW-1017">Isopeptide bond</keyword>
<evidence type="ECO:0000256" key="9">
    <source>
        <dbReference type="ARBA" id="ARBA00022499"/>
    </source>
</evidence>
<evidence type="ECO:0000256" key="20">
    <source>
        <dbReference type="ARBA" id="ARBA00023054"/>
    </source>
</evidence>
<evidence type="ECO:0000256" key="14">
    <source>
        <dbReference type="ARBA" id="ARBA00022737"/>
    </source>
</evidence>
<dbReference type="SMART" id="SM00332">
    <property type="entry name" value="PP2Cc"/>
    <property type="match status" value="1"/>
</dbReference>
<feature type="domain" description="MyTH4" evidence="34">
    <location>
        <begin position="703"/>
        <end position="858"/>
    </location>
</feature>
<dbReference type="InterPro" id="IPR014352">
    <property type="entry name" value="FERM/acyl-CoA-bd_prot_sf"/>
</dbReference>
<dbReference type="InterPro" id="IPR036580">
    <property type="entry name" value="PP2C_C_sf"/>
</dbReference>
<dbReference type="InterPro" id="IPR000857">
    <property type="entry name" value="MyTH4_dom"/>
</dbReference>
<dbReference type="EMBL" id="JAATJV010212900">
    <property type="protein sequence ID" value="MBZ3873911.1"/>
    <property type="molecule type" value="Genomic_DNA"/>
</dbReference>
<feature type="region of interest" description="Disordered" evidence="31">
    <location>
        <begin position="2061"/>
        <end position="2115"/>
    </location>
</feature>
<feature type="compositionally biased region" description="Polar residues" evidence="31">
    <location>
        <begin position="357"/>
        <end position="373"/>
    </location>
</feature>
<keyword evidence="12" id="KW-0519">Myristate</keyword>
<evidence type="ECO:0000256" key="3">
    <source>
        <dbReference type="ARBA" id="ARBA00004141"/>
    </source>
</evidence>
<dbReference type="InterPro" id="IPR019748">
    <property type="entry name" value="FERM_central"/>
</dbReference>
<feature type="region of interest" description="Disordered" evidence="31">
    <location>
        <begin position="176"/>
        <end position="257"/>
    </location>
</feature>
<feature type="compositionally biased region" description="Basic and acidic residues" evidence="31">
    <location>
        <begin position="312"/>
        <end position="326"/>
    </location>
</feature>
<evidence type="ECO:0000256" key="15">
    <source>
        <dbReference type="ARBA" id="ARBA00022801"/>
    </source>
</evidence>
<keyword evidence="11 32" id="KW-0812">Transmembrane</keyword>
<keyword evidence="8" id="KW-0963">Cytoplasm</keyword>
<evidence type="ECO:0000256" key="11">
    <source>
        <dbReference type="ARBA" id="ARBA00022692"/>
    </source>
</evidence>
<dbReference type="InterPro" id="IPR011993">
    <property type="entry name" value="PH-like_dom_sf"/>
</dbReference>
<evidence type="ECO:0000256" key="6">
    <source>
        <dbReference type="ARBA" id="ARBA00006702"/>
    </source>
</evidence>
<keyword evidence="16" id="KW-0460">Magnesium</keyword>
<feature type="compositionally biased region" description="Basic and acidic residues" evidence="31">
    <location>
        <begin position="460"/>
        <end position="470"/>
    </location>
</feature>
<dbReference type="SUPFAM" id="SSF52540">
    <property type="entry name" value="P-loop containing nucleoside triphosphate hydrolases"/>
    <property type="match status" value="1"/>
</dbReference>
<comment type="function">
    <text evidence="26">Enzyme with a broad specificity. Dephosphorylates PRKAA1 and PRKAA2. Inhibits TBK1-mediated antiviral signaling by dephosphorylating it at 'Ser-172'. Plays an important role in the termination of TNF-alpha-mediated NF-kappa-B activation through dephosphorylating and inactivating IKBKB/IKKB.</text>
</comment>
<comment type="subunit">
    <text evidence="27">Monomer. Interacts with PAK6. Interacts with the phosphorylated form of IKBKB/IKKB.</text>
</comment>
<dbReference type="FunFam" id="1.10.10.430:FF:000001">
    <property type="entry name" value="protein phosphatase 1B isoform X1"/>
    <property type="match status" value="1"/>
</dbReference>
<reference evidence="36" key="1">
    <citation type="submission" date="2020-03" db="EMBL/GenBank/DDBJ databases">
        <title>Studies in the Genomics of Life Span.</title>
        <authorList>
            <person name="Glass D."/>
        </authorList>
    </citation>
    <scope>NUCLEOTIDE SEQUENCE</scope>
    <source>
        <strain evidence="36">SUZIE</strain>
        <tissue evidence="36">Muscle</tissue>
    </source>
</reference>
<keyword evidence="10" id="KW-0597">Phosphoprotein</keyword>
<feature type="region of interest" description="Disordered" evidence="31">
    <location>
        <begin position="460"/>
        <end position="541"/>
    </location>
</feature>
<dbReference type="FunFam" id="3.10.20.90:FF:000125">
    <property type="entry name" value="pleckstrin homology domain-containing family H member 2"/>
    <property type="match status" value="1"/>
</dbReference>
<evidence type="ECO:0000313" key="36">
    <source>
        <dbReference type="EMBL" id="MBZ3873911.1"/>
    </source>
</evidence>
<comment type="similarity">
    <text evidence="6 30">Belongs to the PP2C family.</text>
</comment>
<evidence type="ECO:0000256" key="7">
    <source>
        <dbReference type="ARBA" id="ARBA00013081"/>
    </source>
</evidence>
<dbReference type="CDD" id="cd17179">
    <property type="entry name" value="FERM_F1_PLEKHH2"/>
    <property type="match status" value="1"/>
</dbReference>
<evidence type="ECO:0000256" key="31">
    <source>
        <dbReference type="SAM" id="MobiDB-lite"/>
    </source>
</evidence>
<keyword evidence="23" id="KW-0449">Lipoprotein</keyword>
<dbReference type="FunFam" id="1.20.80.10:FF:000021">
    <property type="entry name" value="pleckstrin homology domain-containing family H member 2"/>
    <property type="match status" value="1"/>
</dbReference>
<dbReference type="GO" id="GO:0000287">
    <property type="term" value="F:magnesium ion binding"/>
    <property type="evidence" value="ECO:0007669"/>
    <property type="project" value="InterPro"/>
</dbReference>
<keyword evidence="19 32" id="KW-1133">Transmembrane helix</keyword>
<dbReference type="InterPro" id="IPR035963">
    <property type="entry name" value="FERM_2"/>
</dbReference>
<dbReference type="GO" id="GO:0005856">
    <property type="term" value="C:cytoskeleton"/>
    <property type="evidence" value="ECO:0007669"/>
    <property type="project" value="InterPro"/>
</dbReference>
<dbReference type="InterPro" id="IPR038185">
    <property type="entry name" value="MyTH4_dom_sf"/>
</dbReference>
<comment type="cofactor">
    <cofactor evidence="1">
        <name>Mn(2+)</name>
        <dbReference type="ChEBI" id="CHEBI:29035"/>
    </cofactor>
</comment>
<evidence type="ECO:0000259" key="35">
    <source>
        <dbReference type="PROSITE" id="PS51746"/>
    </source>
</evidence>
<keyword evidence="37" id="KW-1185">Reference proteome</keyword>
<keyword evidence="22" id="KW-0464">Manganese</keyword>
<evidence type="ECO:0000256" key="4">
    <source>
        <dbReference type="ARBA" id="ARBA00004514"/>
    </source>
</evidence>
<evidence type="ECO:0000259" key="33">
    <source>
        <dbReference type="PROSITE" id="PS50057"/>
    </source>
</evidence>
<feature type="transmembrane region" description="Helical" evidence="32">
    <location>
        <begin position="1549"/>
        <end position="1571"/>
    </location>
</feature>
<dbReference type="Gene3D" id="1.20.80.10">
    <property type="match status" value="1"/>
</dbReference>
<evidence type="ECO:0000256" key="29">
    <source>
        <dbReference type="ARBA" id="ARBA00082952"/>
    </source>
</evidence>
<evidence type="ECO:0000256" key="8">
    <source>
        <dbReference type="ARBA" id="ARBA00022490"/>
    </source>
</evidence>
<dbReference type="InterPro" id="IPR019749">
    <property type="entry name" value="Band_41_domain"/>
</dbReference>
<dbReference type="CDD" id="cd14473">
    <property type="entry name" value="FERM_B-lobe"/>
    <property type="match status" value="1"/>
</dbReference>
<dbReference type="Pfam" id="PF07830">
    <property type="entry name" value="PP2C_C"/>
    <property type="match status" value="1"/>
</dbReference>
<proteinExistence type="inferred from homology"/>
<dbReference type="Gene3D" id="3.60.40.10">
    <property type="entry name" value="PPM-type phosphatase domain"/>
    <property type="match status" value="1"/>
</dbReference>
<evidence type="ECO:0000256" key="25">
    <source>
        <dbReference type="ARBA" id="ARBA00048336"/>
    </source>
</evidence>
<dbReference type="PROSITE" id="PS50057">
    <property type="entry name" value="FERM_3"/>
    <property type="match status" value="1"/>
</dbReference>
<comment type="caution">
    <text evidence="36">The sequence shown here is derived from an EMBL/GenBank/DDBJ whole genome shotgun (WGS) entry which is preliminary data.</text>
</comment>
<feature type="compositionally biased region" description="Polar residues" evidence="31">
    <location>
        <begin position="2073"/>
        <end position="2087"/>
    </location>
</feature>
<dbReference type="Pfam" id="PF21989">
    <property type="entry name" value="RA_2"/>
    <property type="match status" value="1"/>
</dbReference>
<dbReference type="SMART" id="SM00139">
    <property type="entry name" value="MyTH4"/>
    <property type="match status" value="1"/>
</dbReference>
<dbReference type="SUPFAM" id="SSF81606">
    <property type="entry name" value="PP2C-like"/>
    <property type="match status" value="1"/>
</dbReference>
<evidence type="ECO:0000256" key="32">
    <source>
        <dbReference type="SAM" id="Phobius"/>
    </source>
</evidence>
<dbReference type="PROSITE" id="PS01032">
    <property type="entry name" value="PPM_1"/>
    <property type="match status" value="1"/>
</dbReference>
<comment type="subcellular location">
    <subcellularLocation>
        <location evidence="4">Cytoplasm</location>
        <location evidence="4">Cytosol</location>
    </subcellularLocation>
    <subcellularLocation>
        <location evidence="5">Membrane</location>
        <topology evidence="5">Lipid-anchor</topology>
    </subcellularLocation>
    <subcellularLocation>
        <location evidence="3">Membrane</location>
        <topology evidence="3">Multi-pass membrane protein</topology>
    </subcellularLocation>
</comment>
<dbReference type="Pfam" id="PF00373">
    <property type="entry name" value="FERM_M"/>
    <property type="match status" value="1"/>
</dbReference>
<keyword evidence="18 30" id="KW-0904">Protein phosphatase</keyword>
<accession>A0AA41ML87</accession>
<keyword evidence="20" id="KW-0175">Coiled coil</keyword>
<dbReference type="InterPro" id="IPR013525">
    <property type="entry name" value="ABC2_TM"/>
</dbReference>
<dbReference type="GO" id="GO:0003779">
    <property type="term" value="F:actin binding"/>
    <property type="evidence" value="ECO:0007669"/>
    <property type="project" value="TreeGrafter"/>
</dbReference>
<dbReference type="Pfam" id="PF00481">
    <property type="entry name" value="PP2C"/>
    <property type="match status" value="1"/>
</dbReference>
<evidence type="ECO:0000256" key="16">
    <source>
        <dbReference type="ARBA" id="ARBA00022842"/>
    </source>
</evidence>
<dbReference type="SUPFAM" id="SSF47031">
    <property type="entry name" value="Second domain of FERM"/>
    <property type="match status" value="1"/>
</dbReference>
<dbReference type="PANTHER" id="PTHR22903">
    <property type="entry name" value="PLEKHH PROTEIN"/>
    <property type="match status" value="1"/>
</dbReference>
<dbReference type="Proteomes" id="UP001166674">
    <property type="component" value="Unassembled WGS sequence"/>
</dbReference>
<keyword evidence="21 32" id="KW-0472">Membrane</keyword>
<evidence type="ECO:0000259" key="34">
    <source>
        <dbReference type="PROSITE" id="PS51016"/>
    </source>
</evidence>
<dbReference type="Gene3D" id="1.25.40.530">
    <property type="entry name" value="MyTH4 domain"/>
    <property type="match status" value="1"/>
</dbReference>
<evidence type="ECO:0000256" key="22">
    <source>
        <dbReference type="ARBA" id="ARBA00023211"/>
    </source>
</evidence>
<evidence type="ECO:0000256" key="18">
    <source>
        <dbReference type="ARBA" id="ARBA00022912"/>
    </source>
</evidence>
<evidence type="ECO:0000256" key="23">
    <source>
        <dbReference type="ARBA" id="ARBA00023288"/>
    </source>
</evidence>
<evidence type="ECO:0000256" key="27">
    <source>
        <dbReference type="ARBA" id="ARBA00065584"/>
    </source>
</evidence>
<dbReference type="InterPro" id="IPR000222">
    <property type="entry name" value="PP2C_BS"/>
</dbReference>
<dbReference type="Pfam" id="PF00784">
    <property type="entry name" value="MyTH4"/>
    <property type="match status" value="1"/>
</dbReference>
<feature type="transmembrane region" description="Helical" evidence="32">
    <location>
        <begin position="1583"/>
        <end position="1603"/>
    </location>
</feature>
<comment type="cofactor">
    <cofactor evidence="2">
        <name>Mg(2+)</name>
        <dbReference type="ChEBI" id="CHEBI:18420"/>
    </cofactor>
</comment>
<evidence type="ECO:0000256" key="26">
    <source>
        <dbReference type="ARBA" id="ARBA00055475"/>
    </source>
</evidence>
<evidence type="ECO:0000256" key="13">
    <source>
        <dbReference type="ARBA" id="ARBA00022723"/>
    </source>
</evidence>
<dbReference type="InterPro" id="IPR012911">
    <property type="entry name" value="PP2C_C"/>
</dbReference>
<name>A0AA41ML87_SCICA</name>
<evidence type="ECO:0000313" key="37">
    <source>
        <dbReference type="Proteomes" id="UP001166674"/>
    </source>
</evidence>
<dbReference type="GO" id="GO:0030145">
    <property type="term" value="F:manganese ion binding"/>
    <property type="evidence" value="ECO:0007669"/>
    <property type="project" value="InterPro"/>
</dbReference>
<evidence type="ECO:0000256" key="19">
    <source>
        <dbReference type="ARBA" id="ARBA00022989"/>
    </source>
</evidence>
<keyword evidence="14" id="KW-0677">Repeat</keyword>
<keyword evidence="15 30" id="KW-0378">Hydrolase</keyword>
<evidence type="ECO:0000256" key="28">
    <source>
        <dbReference type="ARBA" id="ARBA00070216"/>
    </source>
</evidence>
<dbReference type="Gene3D" id="2.30.29.30">
    <property type="entry name" value="Pleckstrin-homology domain (PH domain)/Phosphotyrosine-binding domain (PTB)"/>
    <property type="match status" value="1"/>
</dbReference>
<evidence type="ECO:0000256" key="1">
    <source>
        <dbReference type="ARBA" id="ARBA00001936"/>
    </source>
</evidence>
<feature type="region of interest" description="Disordered" evidence="31">
    <location>
        <begin position="304"/>
        <end position="376"/>
    </location>
</feature>
<dbReference type="Gene3D" id="3.10.20.90">
    <property type="entry name" value="Phosphatidylinositol 3-kinase Catalytic Subunit, Chain A, domain 1"/>
    <property type="match status" value="1"/>
</dbReference>
<dbReference type="InterPro" id="IPR036457">
    <property type="entry name" value="PPM-type-like_dom_sf"/>
</dbReference>
<evidence type="ECO:0000256" key="2">
    <source>
        <dbReference type="ARBA" id="ARBA00001946"/>
    </source>
</evidence>
<feature type="domain" description="FERM" evidence="33">
    <location>
        <begin position="869"/>
        <end position="1208"/>
    </location>
</feature>
<dbReference type="PROSITE" id="PS51016">
    <property type="entry name" value="MYTH4"/>
    <property type="match status" value="1"/>
</dbReference>
<dbReference type="Pfam" id="PF01061">
    <property type="entry name" value="ABC2_membrane"/>
    <property type="match status" value="1"/>
</dbReference>
<evidence type="ECO:0000256" key="24">
    <source>
        <dbReference type="ARBA" id="ARBA00047761"/>
    </source>
</evidence>
<dbReference type="GO" id="GO:0004722">
    <property type="term" value="F:protein serine/threonine phosphatase activity"/>
    <property type="evidence" value="ECO:0007669"/>
    <property type="project" value="UniProtKB-EC"/>
</dbReference>
<comment type="catalytic activity">
    <reaction evidence="24">
        <text>O-phospho-L-seryl-[protein] + H2O = L-seryl-[protein] + phosphate</text>
        <dbReference type="Rhea" id="RHEA:20629"/>
        <dbReference type="Rhea" id="RHEA-COMP:9863"/>
        <dbReference type="Rhea" id="RHEA-COMP:11604"/>
        <dbReference type="ChEBI" id="CHEBI:15377"/>
        <dbReference type="ChEBI" id="CHEBI:29999"/>
        <dbReference type="ChEBI" id="CHEBI:43474"/>
        <dbReference type="ChEBI" id="CHEBI:83421"/>
        <dbReference type="EC" id="3.1.3.16"/>
    </reaction>
</comment>
<keyword evidence="13" id="KW-0479">Metal-binding</keyword>
<sequence>MAEPSDPEGPIDWKERCVALESQLMKFRVQASKIRELLADKMQQLERQVIDAERQAEKAFQQVQVMEQKLKAANIQTSESETRLYKKCQDLESLLQEKDDVIQNLELQLEEQKQIRIQEAKIIEEKAAKIKEWVTVKLNELELENQNLRLINQNQTEEIKALQSKLQEMEILEKSADNQVQENERGPRTLHQIPRVSEQTRKPRVSFAMDDDISQNSGAPASDWSSEEEDESKGRSKSRCTSRLSSHTSEEGVPCGRMGSEAYLTASDDSSSVFEEETFGVKRPEHNKLYSWQQEAQWKAHNNLLGKGNSESSKKEQDSSSDELNKKFQSQRLDYSSSSSETTTPSPILTPALMPKHSNSLPGKGTQLVSSAQVPPPNLRIPNVFSISVALTKRHLSQPQLSSDRMFGTNRNAISMIRPLRPQETDLDLVDGESPETLENMDTSCEDGLFCCDSLESPHSDEQETCDSAKKSACGKPPTPPLHRFPSWKATQISSNPFLDDSSGSEDEDSSRSSSQTSESDIRNRSGPGSPRAMKRGERRAKLTTEKHTYYLTADSPNILEEWIKVLQNVLRIQAANPLFLQPEGKPTMKGLLTKFPLGQIKLWEAKVEEVDRSCDSDEDYEASGRSLMSTHYTIVIHPKDQGPTYLLIGSKHEKDTWLYHLTVAAGSNNVNVGSEFEQLVCKLLSIEGESSSQIWRHPTLCHSKEGILSPLTTLPSEALQTEAIKLFKTCQLFINAAVDSPAIDYHISLAQSALQICLTHPELQNEICCQLIKQTRRRQPQNQPGPLQGWQLLALCVGLFLPHHPFLWLLGLHLKRNADSRTEFGKYAIYCQRCVERTQQNGDREARPSRMEILSTLLRNPYHHSLPFSIPVHFMNGIYQVVGFDASTTVEEFLNTLNQDTGMRKPAQSGFALFTDDPSGRDLEHCLQGNIKICDIISKWEQASKEQQPGKCEGTRTVRLTYKNRLYFSVQTRGETDREKLLLMYQTNDQIINGLFPVSKDLALEMAALLAQVEIGDFERPFSTPAGQVTNQCKANQTLKQVIEKFYPKGYRDGCSEEQLRQLYQRLSTRWMALRGHNAADCVRIYLTVARQWPFFGAKLFLAKRLIVSYVYKSLMTFGGFQDDFMVVINNTHSKDKPTEKLLFAMAKPKGKTTIILRCLDRDEPAKPTLALEYTYGRRAKGHNTPKDIAHFWELGGGTSLLDLISIPITSDTLRTFSIILVLDLSKPNDLWLTMENLLQATKSHVDKVIMKLGKTNSKAASEMRQKMWSNVPKDHPDRELIDPFPIPLVIIGSKYDIFQDFDSEKRKVICKTLRFVAHYYGASLMFTSKSEALLLKIRGVINQLAFGIDKSKSICVDQNKPLFITAGLDSLCQIGSPPVSDNDLGKLHAHSPMELWKKVYEKLFPPKSINILKNIKDPARDPQYAESEVDEMRIQKDQVEDVIAELRLRQCANTRVGNAYVRGVSGGERRRVSIGVQLLWNPVDLTSIDRHSREQEMATREKTQSLATLFLEKVRGFDDFLWKAEMRELDVGTCAASRQISNDFRDLPTLFIHGVEACLMSLIMGFLYYGHGAIKLSFMDMAALLFMIGALIPFNVILDVISKCHSERAMLYHELEDGLYTAGPYFFAKISLLNMGAFLDKPKTEKHNAHGAGNGLRYGLSSMQGWRVEMEDAHTAVVGIPHGLEDWSFFAVYDGHAGSRVANYCSTHLLEHITTNEDFRAAGKSGSALAPSVENVKNGIRTGFLKIDEYMRNFSDLRNGMDRSGSTAVGVMISPTHIYFINCGDSRAVLYRNGQVCFSTQDHKPCNPREKERIQNAGGSVMIQRVNGSLAVSRALGDYDYKCVDGKGPTEQLVSPEPEVYEILRAEEDEFIILACDGIWDVMSNEELCEFVKSRLEVSDDLENVCNWVVDTCLHKGSRDNMSIVLVCFSNAPKVSDEAVRKDSELDKHLESRVEEIMEKSGEEGMPDLAHVMRILSAENIPNLPPGGGLAGKRNIIEAVYSRLNPHRESDGASDEAEESGSQGKLVEALRQMRINHRGNYRQLLEEMLTSYRLAKVEGEENPAEPAAAATSSNSDAGNPVTMQESHTESESGLAELDSCNEDAGAKMSGGKI</sequence>
<evidence type="ECO:0000256" key="10">
    <source>
        <dbReference type="ARBA" id="ARBA00022553"/>
    </source>
</evidence>
<evidence type="ECO:0000256" key="21">
    <source>
        <dbReference type="ARBA" id="ARBA00023136"/>
    </source>
</evidence>